<proteinExistence type="predicted"/>
<dbReference type="AlphaFoldDB" id="A0A8S9GGU3"/>
<keyword evidence="1" id="KW-0812">Transmembrane</keyword>
<feature type="transmembrane region" description="Helical" evidence="1">
    <location>
        <begin position="285"/>
        <end position="304"/>
    </location>
</feature>
<dbReference type="EMBL" id="QGKW02002005">
    <property type="protein sequence ID" value="KAF2544619.1"/>
    <property type="molecule type" value="Genomic_DNA"/>
</dbReference>
<dbReference type="Gene3D" id="1.25.40.10">
    <property type="entry name" value="Tetratricopeptide repeat domain"/>
    <property type="match status" value="1"/>
</dbReference>
<keyword evidence="1" id="KW-1133">Transmembrane helix</keyword>
<evidence type="ECO:0000313" key="2">
    <source>
        <dbReference type="EMBL" id="KAF2544619.1"/>
    </source>
</evidence>
<evidence type="ECO:0000313" key="3">
    <source>
        <dbReference type="Proteomes" id="UP000712281"/>
    </source>
</evidence>
<comment type="caution">
    <text evidence="2">The sequence shown here is derived from an EMBL/GenBank/DDBJ whole genome shotgun (WGS) entry which is preliminary data.</text>
</comment>
<reference evidence="2" key="1">
    <citation type="submission" date="2019-12" db="EMBL/GenBank/DDBJ databases">
        <title>Genome sequencing and annotation of Brassica cretica.</title>
        <authorList>
            <person name="Studholme D.J."/>
            <person name="Sarris P.F."/>
        </authorList>
    </citation>
    <scope>NUCLEOTIDE SEQUENCE</scope>
    <source>
        <strain evidence="2">PFS-001/15</strain>
        <tissue evidence="2">Leaf</tissue>
    </source>
</reference>
<evidence type="ECO:0000256" key="1">
    <source>
        <dbReference type="SAM" id="Phobius"/>
    </source>
</evidence>
<name>A0A8S9GGU3_BRACR</name>
<organism evidence="2 3">
    <name type="scientific">Brassica cretica</name>
    <name type="common">Mustard</name>
    <dbReference type="NCBI Taxonomy" id="69181"/>
    <lineage>
        <taxon>Eukaryota</taxon>
        <taxon>Viridiplantae</taxon>
        <taxon>Streptophyta</taxon>
        <taxon>Embryophyta</taxon>
        <taxon>Tracheophyta</taxon>
        <taxon>Spermatophyta</taxon>
        <taxon>Magnoliopsida</taxon>
        <taxon>eudicotyledons</taxon>
        <taxon>Gunneridae</taxon>
        <taxon>Pentapetalae</taxon>
        <taxon>rosids</taxon>
        <taxon>malvids</taxon>
        <taxon>Brassicales</taxon>
        <taxon>Brassicaceae</taxon>
        <taxon>Brassiceae</taxon>
        <taxon>Brassica</taxon>
    </lineage>
</organism>
<feature type="transmembrane region" description="Helical" evidence="1">
    <location>
        <begin position="248"/>
        <end position="270"/>
    </location>
</feature>
<protein>
    <submittedName>
        <fullName evidence="2">Uncharacterized protein</fullName>
    </submittedName>
</protein>
<gene>
    <name evidence="2" type="ORF">F2Q68_00029431</name>
</gene>
<keyword evidence="1" id="KW-0472">Membrane</keyword>
<feature type="transmembrane region" description="Helical" evidence="1">
    <location>
        <begin position="212"/>
        <end position="236"/>
    </location>
</feature>
<accession>A0A8S9GGU3</accession>
<dbReference type="InterPro" id="IPR052979">
    <property type="entry name" value="Adenylate-forming_domain"/>
</dbReference>
<feature type="transmembrane region" description="Helical" evidence="1">
    <location>
        <begin position="138"/>
        <end position="160"/>
    </location>
</feature>
<feature type="transmembrane region" description="Helical" evidence="1">
    <location>
        <begin position="325"/>
        <end position="342"/>
    </location>
</feature>
<dbReference type="PANTHER" id="PTHR33927:SF1">
    <property type="entry name" value="TRANSMEMBRANE PROTEIN"/>
    <property type="match status" value="1"/>
</dbReference>
<dbReference type="PANTHER" id="PTHR33927">
    <property type="entry name" value="TRANSMEMBRANE PROTEIN"/>
    <property type="match status" value="1"/>
</dbReference>
<dbReference type="Proteomes" id="UP000712281">
    <property type="component" value="Unassembled WGS sequence"/>
</dbReference>
<feature type="transmembrane region" description="Helical" evidence="1">
    <location>
        <begin position="167"/>
        <end position="192"/>
    </location>
</feature>
<dbReference type="InterPro" id="IPR011990">
    <property type="entry name" value="TPR-like_helical_dom_sf"/>
</dbReference>
<sequence length="668" mass="74507">MVNAPIVRFYSCRGVASEINPHANPFAIFTNDQNRNANAEREKSSSRFQLIRKASKVSPSSILHSMSRTSSHFCDLDLDNEEEEEDDDNIYYIEEGGTKEGGEQHSEQPQQPPILKKRASRLSIILLDQGLFTVYKRLFVTSLFLNVLALVLAATGRFTYARNRASLFSLANILVLTLCRSEAFLRLIFYLTVKILGHSFVPLRIKTTVTSLLQSLGGIHSGCGVSSIAWLVYALVLTLQDRDNASTAIIAVASAILSLLCLTSLAAFPLVRHLHHNVFERVHRFSGWAALGLVWAFIVLTISYDPKSRSYTDDLGSKLIKTQDFWFTLAITVAVVLPWLSVRRVPVDVSSLSGHASLIKFRGGVKSGILGRISPSPLSEWHAFGIISDGKTTHMMLAGAVGDFTKSLVSKPPTHLWVRTVHFAGLPYLVNLYDKEEIYQFELGRQVHGSMVKVRVENLIVCYLLRAVYCYICLFEKRHGNKAMVMFIEMLDHGFLPNEFTEGSILKAWSEEKALRSGRHVHSLVVKKMIKKDVFVGTSLMDMYAKCGEISDCRKVFDGVSNRNTLEKVFGEGAIANSEALLIGRSIHSIGEKNVKCLCGKCFDSYAMIIWVRQGMGFAGKELKLTYRMDAERFEVGDYIFATIISTCGDVDLDEAESSATPCYLETS</sequence>